<dbReference type="EMBL" id="JAEUBE010000366">
    <property type="protein sequence ID" value="KAH3663611.1"/>
    <property type="molecule type" value="Genomic_DNA"/>
</dbReference>
<accession>A0A9P8P252</accession>
<name>A0A9P8P252_9ASCO</name>
<evidence type="ECO:0000256" key="1">
    <source>
        <dbReference type="SAM" id="Phobius"/>
    </source>
</evidence>
<keyword evidence="1" id="KW-0812">Transmembrane</keyword>
<organism evidence="2 3">
    <name type="scientific">Ogataea philodendri</name>
    <dbReference type="NCBI Taxonomy" id="1378263"/>
    <lineage>
        <taxon>Eukaryota</taxon>
        <taxon>Fungi</taxon>
        <taxon>Dikarya</taxon>
        <taxon>Ascomycota</taxon>
        <taxon>Saccharomycotina</taxon>
        <taxon>Pichiomycetes</taxon>
        <taxon>Pichiales</taxon>
        <taxon>Pichiaceae</taxon>
        <taxon>Ogataea</taxon>
    </lineage>
</organism>
<proteinExistence type="predicted"/>
<evidence type="ECO:0000313" key="3">
    <source>
        <dbReference type="Proteomes" id="UP000769157"/>
    </source>
</evidence>
<sequence length="184" mass="19416">MVTLSPPISFVSTTSTVPISSGIGAPSLASGVPPQTLEILLRSNLDGTFKTKIPYLSSCSSWASSPLLKPSISSALCNKTVPLVSVVEMSIGHVKMATLDVVVIFLRWDSGSLGKTIPLSTNELLSEAPMIFTTLMESTLNSLGLVFGITLLIASATKLLILSSFPYCFDAITGLIIFKSSCLE</sequence>
<reference evidence="2" key="2">
    <citation type="submission" date="2021-01" db="EMBL/GenBank/DDBJ databases">
        <authorList>
            <person name="Schikora-Tamarit M.A."/>
        </authorList>
    </citation>
    <scope>NUCLEOTIDE SEQUENCE</scope>
    <source>
        <strain evidence="2">CBS6075</strain>
    </source>
</reference>
<protein>
    <submittedName>
        <fullName evidence="2">Uncharacterized protein</fullName>
    </submittedName>
</protein>
<dbReference type="GeneID" id="70236976"/>
<dbReference type="RefSeq" id="XP_046059947.1">
    <property type="nucleotide sequence ID" value="XM_046206153.1"/>
</dbReference>
<reference evidence="2" key="1">
    <citation type="journal article" date="2021" name="Open Biol.">
        <title>Shared evolutionary footprints suggest mitochondrial oxidative damage underlies multiple complex I losses in fungi.</title>
        <authorList>
            <person name="Schikora-Tamarit M.A."/>
            <person name="Marcet-Houben M."/>
            <person name="Nosek J."/>
            <person name="Gabaldon T."/>
        </authorList>
    </citation>
    <scope>NUCLEOTIDE SEQUENCE</scope>
    <source>
        <strain evidence="2">CBS6075</strain>
    </source>
</reference>
<dbReference type="AlphaFoldDB" id="A0A9P8P252"/>
<keyword evidence="3" id="KW-1185">Reference proteome</keyword>
<gene>
    <name evidence="2" type="ORF">OGAPHI_005012</name>
</gene>
<feature type="transmembrane region" description="Helical" evidence="1">
    <location>
        <begin position="130"/>
        <end position="153"/>
    </location>
</feature>
<keyword evidence="1" id="KW-1133">Transmembrane helix</keyword>
<evidence type="ECO:0000313" key="2">
    <source>
        <dbReference type="EMBL" id="KAH3663611.1"/>
    </source>
</evidence>
<dbReference type="Proteomes" id="UP000769157">
    <property type="component" value="Unassembled WGS sequence"/>
</dbReference>
<keyword evidence="1" id="KW-0472">Membrane</keyword>
<comment type="caution">
    <text evidence="2">The sequence shown here is derived from an EMBL/GenBank/DDBJ whole genome shotgun (WGS) entry which is preliminary data.</text>
</comment>